<protein>
    <recommendedName>
        <fullName evidence="6">RxLR effector protein</fullName>
    </recommendedName>
</protein>
<dbReference type="Proteomes" id="UP001162060">
    <property type="component" value="Unassembled WGS sequence"/>
</dbReference>
<feature type="chain" id="PRO_5043931655" description="RxLR effector protein" evidence="3">
    <location>
        <begin position="22"/>
        <end position="267"/>
    </location>
</feature>
<evidence type="ECO:0000256" key="3">
    <source>
        <dbReference type="SAM" id="SignalP"/>
    </source>
</evidence>
<reference evidence="4" key="1">
    <citation type="submission" date="2024-01" db="EMBL/GenBank/DDBJ databases">
        <authorList>
            <person name="Webb A."/>
        </authorList>
    </citation>
    <scope>NUCLEOTIDE SEQUENCE</scope>
    <source>
        <strain evidence="4">Pm1</strain>
    </source>
</reference>
<feature type="compositionally biased region" description="Acidic residues" evidence="1">
    <location>
        <begin position="217"/>
        <end position="229"/>
    </location>
</feature>
<keyword evidence="2" id="KW-1133">Transmembrane helix</keyword>
<keyword evidence="2" id="KW-0472">Membrane</keyword>
<gene>
    <name evidence="4" type="ORF">PM001_LOCUS18739</name>
</gene>
<feature type="signal peptide" evidence="3">
    <location>
        <begin position="1"/>
        <end position="21"/>
    </location>
</feature>
<feature type="transmembrane region" description="Helical" evidence="2">
    <location>
        <begin position="182"/>
        <end position="206"/>
    </location>
</feature>
<evidence type="ECO:0000313" key="4">
    <source>
        <dbReference type="EMBL" id="CAK7933589.1"/>
    </source>
</evidence>
<evidence type="ECO:0000256" key="2">
    <source>
        <dbReference type="SAM" id="Phobius"/>
    </source>
</evidence>
<organism evidence="4 5">
    <name type="scientific">Peronospora matthiolae</name>
    <dbReference type="NCBI Taxonomy" id="2874970"/>
    <lineage>
        <taxon>Eukaryota</taxon>
        <taxon>Sar</taxon>
        <taxon>Stramenopiles</taxon>
        <taxon>Oomycota</taxon>
        <taxon>Peronosporomycetes</taxon>
        <taxon>Peronosporales</taxon>
        <taxon>Peronosporaceae</taxon>
        <taxon>Peronospora</taxon>
    </lineage>
</organism>
<feature type="compositionally biased region" description="Acidic residues" evidence="1">
    <location>
        <begin position="238"/>
        <end position="258"/>
    </location>
</feature>
<dbReference type="EMBL" id="CAKLBY020000195">
    <property type="protein sequence ID" value="CAK7933589.1"/>
    <property type="molecule type" value="Genomic_DNA"/>
</dbReference>
<sequence length="267" mass="28681">MFVSRVLLVACMTAVCALSEALVTGVGAERSPLSLRQLTEEVVKVHVDVHHNERHDEEHEEETKELKDNRKTARIYERGTVRIDSDATKGVKKNGKSQKRNSAVKQIQENETEVKYEHGIVKISGKKDGEAIDHKATSSKVDPKKVVGANEQKVIGTATEVKELATKLSSAASADKSSFHDAYGPIVVICGIIGGLAAIVGVAGLVMDQSQAKTNDYSDESAEDDDDVEANVVAVGVQDDDSESDSDSSNTEDGDEGEFANRAVQSV</sequence>
<feature type="compositionally biased region" description="Basic residues" evidence="1">
    <location>
        <begin position="90"/>
        <end position="99"/>
    </location>
</feature>
<evidence type="ECO:0008006" key="6">
    <source>
        <dbReference type="Google" id="ProtNLM"/>
    </source>
</evidence>
<dbReference type="AlphaFoldDB" id="A0AAV1UFG0"/>
<proteinExistence type="predicted"/>
<name>A0AAV1UFG0_9STRA</name>
<keyword evidence="3" id="KW-0732">Signal</keyword>
<keyword evidence="2" id="KW-0812">Transmembrane</keyword>
<evidence type="ECO:0000256" key="1">
    <source>
        <dbReference type="SAM" id="MobiDB-lite"/>
    </source>
</evidence>
<accession>A0AAV1UFG0</accession>
<feature type="region of interest" description="Disordered" evidence="1">
    <location>
        <begin position="215"/>
        <end position="267"/>
    </location>
</feature>
<evidence type="ECO:0000313" key="5">
    <source>
        <dbReference type="Proteomes" id="UP001162060"/>
    </source>
</evidence>
<comment type="caution">
    <text evidence="4">The sequence shown here is derived from an EMBL/GenBank/DDBJ whole genome shotgun (WGS) entry which is preliminary data.</text>
</comment>
<feature type="region of interest" description="Disordered" evidence="1">
    <location>
        <begin position="86"/>
        <end position="106"/>
    </location>
</feature>